<dbReference type="Pfam" id="PF00528">
    <property type="entry name" value="BPD_transp_1"/>
    <property type="match status" value="1"/>
</dbReference>
<dbReference type="PANTHER" id="PTHR30193">
    <property type="entry name" value="ABC TRANSPORTER PERMEASE PROTEIN"/>
    <property type="match status" value="1"/>
</dbReference>
<feature type="transmembrane region" description="Helical" evidence="7">
    <location>
        <begin position="129"/>
        <end position="150"/>
    </location>
</feature>
<dbReference type="Gene3D" id="1.10.3720.10">
    <property type="entry name" value="MetI-like"/>
    <property type="match status" value="1"/>
</dbReference>
<organism evidence="9 10">
    <name type="scientific">Paenibacillus nasutitermitis</name>
    <dbReference type="NCBI Taxonomy" id="1652958"/>
    <lineage>
        <taxon>Bacteria</taxon>
        <taxon>Bacillati</taxon>
        <taxon>Bacillota</taxon>
        <taxon>Bacilli</taxon>
        <taxon>Bacillales</taxon>
        <taxon>Paenibacillaceae</taxon>
        <taxon>Paenibacillus</taxon>
    </lineage>
</organism>
<evidence type="ECO:0000313" key="9">
    <source>
        <dbReference type="EMBL" id="GGD99279.1"/>
    </source>
</evidence>
<dbReference type="PROSITE" id="PS50928">
    <property type="entry name" value="ABC_TM1"/>
    <property type="match status" value="1"/>
</dbReference>
<evidence type="ECO:0000259" key="8">
    <source>
        <dbReference type="PROSITE" id="PS50928"/>
    </source>
</evidence>
<reference evidence="9" key="2">
    <citation type="submission" date="2020-09" db="EMBL/GenBank/DDBJ databases">
        <authorList>
            <person name="Sun Q."/>
            <person name="Zhou Y."/>
        </authorList>
    </citation>
    <scope>NUCLEOTIDE SEQUENCE</scope>
    <source>
        <strain evidence="9">CGMCC 1.15178</strain>
    </source>
</reference>
<dbReference type="GO" id="GO:0005886">
    <property type="term" value="C:plasma membrane"/>
    <property type="evidence" value="ECO:0007669"/>
    <property type="project" value="UniProtKB-SubCell"/>
</dbReference>
<sequence>MERHTVGAGSRKASMSPITRRAGRRKWNRIWWSYLFVLPQFAFFIAFTIYPIIMSYVYSFFDWSGIGPLKDFAGWGNYIAVLHDKWFWNAFGNTFVYMLGTTCILMPTSLLMAIALNRVIRKGRVFYRVLYFLPVITTTAINGLVMKAIFGNKNAFFNELLIKLGILDQPFYWLGHAHSAMILLILIGSWQFFGMMMVYWLAGLQSLPTDVYEAASIDGSSSWQSFRHITVPLLLPIGAAILLLSTVHSMHVFDLAKTLTEGGPYFSTDVMDLYVYRYAFDTQGFPAYGRASAAGILFGISIFAMALLLGWLVKKTRAHTV</sequence>
<reference evidence="9" key="1">
    <citation type="journal article" date="2014" name="Int. J. Syst. Evol. Microbiol.">
        <title>Complete genome sequence of Corynebacterium casei LMG S-19264T (=DSM 44701T), isolated from a smear-ripened cheese.</title>
        <authorList>
            <consortium name="US DOE Joint Genome Institute (JGI-PGF)"/>
            <person name="Walter F."/>
            <person name="Albersmeier A."/>
            <person name="Kalinowski J."/>
            <person name="Ruckert C."/>
        </authorList>
    </citation>
    <scope>NUCLEOTIDE SEQUENCE</scope>
    <source>
        <strain evidence="9">CGMCC 1.15178</strain>
    </source>
</reference>
<gene>
    <name evidence="9" type="ORF">GCM10010911_67760</name>
</gene>
<feature type="transmembrane region" description="Helical" evidence="7">
    <location>
        <begin position="95"/>
        <end position="117"/>
    </location>
</feature>
<dbReference type="InterPro" id="IPR051393">
    <property type="entry name" value="ABC_transporter_permease"/>
</dbReference>
<comment type="subcellular location">
    <subcellularLocation>
        <location evidence="1 7">Cell membrane</location>
        <topology evidence="1 7">Multi-pass membrane protein</topology>
    </subcellularLocation>
</comment>
<keyword evidence="3" id="KW-1003">Cell membrane</keyword>
<feature type="transmembrane region" description="Helical" evidence="7">
    <location>
        <begin position="233"/>
        <end position="253"/>
    </location>
</feature>
<name>A0A916ZI64_9BACL</name>
<keyword evidence="6 7" id="KW-0472">Membrane</keyword>
<keyword evidence="2 7" id="KW-0813">Transport</keyword>
<feature type="transmembrane region" description="Helical" evidence="7">
    <location>
        <begin position="170"/>
        <end position="193"/>
    </location>
</feature>
<evidence type="ECO:0000256" key="2">
    <source>
        <dbReference type="ARBA" id="ARBA00022448"/>
    </source>
</evidence>
<protein>
    <submittedName>
        <fullName evidence="9">ABC transporter permease</fullName>
    </submittedName>
</protein>
<dbReference type="GO" id="GO:0055085">
    <property type="term" value="P:transmembrane transport"/>
    <property type="evidence" value="ECO:0007669"/>
    <property type="project" value="InterPro"/>
</dbReference>
<dbReference type="InterPro" id="IPR000515">
    <property type="entry name" value="MetI-like"/>
</dbReference>
<keyword evidence="4 7" id="KW-0812">Transmembrane</keyword>
<dbReference type="CDD" id="cd06261">
    <property type="entry name" value="TM_PBP2"/>
    <property type="match status" value="1"/>
</dbReference>
<evidence type="ECO:0000256" key="5">
    <source>
        <dbReference type="ARBA" id="ARBA00022989"/>
    </source>
</evidence>
<dbReference type="InterPro" id="IPR035906">
    <property type="entry name" value="MetI-like_sf"/>
</dbReference>
<dbReference type="SUPFAM" id="SSF161098">
    <property type="entry name" value="MetI-like"/>
    <property type="match status" value="1"/>
</dbReference>
<evidence type="ECO:0000256" key="6">
    <source>
        <dbReference type="ARBA" id="ARBA00023136"/>
    </source>
</evidence>
<evidence type="ECO:0000256" key="7">
    <source>
        <dbReference type="RuleBase" id="RU363032"/>
    </source>
</evidence>
<dbReference type="Proteomes" id="UP000612456">
    <property type="component" value="Unassembled WGS sequence"/>
</dbReference>
<keyword evidence="10" id="KW-1185">Reference proteome</keyword>
<evidence type="ECO:0000256" key="3">
    <source>
        <dbReference type="ARBA" id="ARBA00022475"/>
    </source>
</evidence>
<dbReference type="RefSeq" id="WP_188999935.1">
    <property type="nucleotide sequence ID" value="NZ_BMHP01000011.1"/>
</dbReference>
<accession>A0A916ZI64</accession>
<dbReference type="AlphaFoldDB" id="A0A916ZI64"/>
<dbReference type="EMBL" id="BMHP01000011">
    <property type="protein sequence ID" value="GGD99279.1"/>
    <property type="molecule type" value="Genomic_DNA"/>
</dbReference>
<feature type="transmembrane region" description="Helical" evidence="7">
    <location>
        <begin position="291"/>
        <end position="313"/>
    </location>
</feature>
<keyword evidence="5 7" id="KW-1133">Transmembrane helix</keyword>
<feature type="transmembrane region" description="Helical" evidence="7">
    <location>
        <begin position="30"/>
        <end position="53"/>
    </location>
</feature>
<comment type="caution">
    <text evidence="9">The sequence shown here is derived from an EMBL/GenBank/DDBJ whole genome shotgun (WGS) entry which is preliminary data.</text>
</comment>
<proteinExistence type="inferred from homology"/>
<evidence type="ECO:0000256" key="4">
    <source>
        <dbReference type="ARBA" id="ARBA00022692"/>
    </source>
</evidence>
<comment type="similarity">
    <text evidence="7">Belongs to the binding-protein-dependent transport system permease family.</text>
</comment>
<evidence type="ECO:0000313" key="10">
    <source>
        <dbReference type="Proteomes" id="UP000612456"/>
    </source>
</evidence>
<dbReference type="PANTHER" id="PTHR30193:SF37">
    <property type="entry name" value="INNER MEMBRANE ABC TRANSPORTER PERMEASE PROTEIN YCJO"/>
    <property type="match status" value="1"/>
</dbReference>
<evidence type="ECO:0000256" key="1">
    <source>
        <dbReference type="ARBA" id="ARBA00004651"/>
    </source>
</evidence>
<feature type="domain" description="ABC transmembrane type-1" evidence="8">
    <location>
        <begin position="91"/>
        <end position="309"/>
    </location>
</feature>